<dbReference type="InterPro" id="IPR018247">
    <property type="entry name" value="EF_Hand_1_Ca_BS"/>
</dbReference>
<reference evidence="4" key="1">
    <citation type="submission" date="2023-10" db="EMBL/GenBank/DDBJ databases">
        <authorList>
            <person name="Chen Y."/>
            <person name="Shah S."/>
            <person name="Dougan E. K."/>
            <person name="Thang M."/>
            <person name="Chan C."/>
        </authorList>
    </citation>
    <scope>NUCLEOTIDE SEQUENCE [LARGE SCALE GENOMIC DNA]</scope>
</reference>
<feature type="domain" description="EF-hand" evidence="3">
    <location>
        <begin position="1"/>
        <end position="24"/>
    </location>
</feature>
<evidence type="ECO:0000256" key="2">
    <source>
        <dbReference type="SAM" id="MobiDB-lite"/>
    </source>
</evidence>
<accession>A0ABN9TWY5</accession>
<gene>
    <name evidence="4" type="ORF">PCOR1329_LOCUS43120</name>
</gene>
<evidence type="ECO:0000313" key="5">
    <source>
        <dbReference type="Proteomes" id="UP001189429"/>
    </source>
</evidence>
<organism evidence="4 5">
    <name type="scientific">Prorocentrum cordatum</name>
    <dbReference type="NCBI Taxonomy" id="2364126"/>
    <lineage>
        <taxon>Eukaryota</taxon>
        <taxon>Sar</taxon>
        <taxon>Alveolata</taxon>
        <taxon>Dinophyceae</taxon>
        <taxon>Prorocentrales</taxon>
        <taxon>Prorocentraceae</taxon>
        <taxon>Prorocentrum</taxon>
    </lineage>
</organism>
<evidence type="ECO:0000259" key="3">
    <source>
        <dbReference type="PROSITE" id="PS50222"/>
    </source>
</evidence>
<name>A0ABN9TWY5_9DINO</name>
<dbReference type="EMBL" id="CAUYUJ010015180">
    <property type="protein sequence ID" value="CAK0850822.1"/>
    <property type="molecule type" value="Genomic_DNA"/>
</dbReference>
<dbReference type="PROSITE" id="PS00018">
    <property type="entry name" value="EF_HAND_1"/>
    <property type="match status" value="2"/>
</dbReference>
<dbReference type="Proteomes" id="UP001189429">
    <property type="component" value="Unassembled WGS sequence"/>
</dbReference>
<sequence length="245" mass="25294">MDADSDGKLSKEEFVALGPLLDPPMSQGSMLPLFSEADADGDGFVSPEELPGPAAAGAEGDEADEASDDGPRLADRELAAYRRVPAIASGTAELVLTLRPDVKVPRPSELSKDVGEAFQAELGKQLGLDVNLASAESVGDGGTVRSVLLMWTADAEDGGAVQATLQSRATAIEKAVEERVTGLGAPWMRGGTAELWLGCSLDFYGPGAASLPRGSKLVRKLGVQKDRQAAHSLDARAGGGAEARP</sequence>
<dbReference type="Pfam" id="PF13202">
    <property type="entry name" value="EF-hand_5"/>
    <property type="match status" value="2"/>
</dbReference>
<feature type="compositionally biased region" description="Low complexity" evidence="2">
    <location>
        <begin position="47"/>
        <end position="58"/>
    </location>
</feature>
<dbReference type="InterPro" id="IPR002048">
    <property type="entry name" value="EF_hand_dom"/>
</dbReference>
<dbReference type="Gene3D" id="1.10.238.10">
    <property type="entry name" value="EF-hand"/>
    <property type="match status" value="1"/>
</dbReference>
<feature type="compositionally biased region" description="Acidic residues" evidence="2">
    <location>
        <begin position="59"/>
        <end position="68"/>
    </location>
</feature>
<proteinExistence type="predicted"/>
<feature type="region of interest" description="Disordered" evidence="2">
    <location>
        <begin position="225"/>
        <end position="245"/>
    </location>
</feature>
<dbReference type="PROSITE" id="PS50222">
    <property type="entry name" value="EF_HAND_2"/>
    <property type="match status" value="1"/>
</dbReference>
<dbReference type="SUPFAM" id="SSF47473">
    <property type="entry name" value="EF-hand"/>
    <property type="match status" value="1"/>
</dbReference>
<keyword evidence="5" id="KW-1185">Reference proteome</keyword>
<evidence type="ECO:0000313" key="4">
    <source>
        <dbReference type="EMBL" id="CAK0850822.1"/>
    </source>
</evidence>
<protein>
    <recommendedName>
        <fullName evidence="3">EF-hand domain-containing protein</fullName>
    </recommendedName>
</protein>
<dbReference type="CDD" id="cd00051">
    <property type="entry name" value="EFh"/>
    <property type="match status" value="1"/>
</dbReference>
<keyword evidence="1" id="KW-0106">Calcium</keyword>
<feature type="region of interest" description="Disordered" evidence="2">
    <location>
        <begin position="19"/>
        <end position="70"/>
    </location>
</feature>
<comment type="caution">
    <text evidence="4">The sequence shown here is derived from an EMBL/GenBank/DDBJ whole genome shotgun (WGS) entry which is preliminary data.</text>
</comment>
<evidence type="ECO:0000256" key="1">
    <source>
        <dbReference type="ARBA" id="ARBA00022837"/>
    </source>
</evidence>
<dbReference type="InterPro" id="IPR011992">
    <property type="entry name" value="EF-hand-dom_pair"/>
</dbReference>